<dbReference type="EMBL" id="MPIN01000003">
    <property type="protein sequence ID" value="OJH39885.1"/>
    <property type="molecule type" value="Genomic_DNA"/>
</dbReference>
<feature type="chain" id="PRO_5012589377" evidence="2">
    <location>
        <begin position="23"/>
        <end position="119"/>
    </location>
</feature>
<dbReference type="OrthoDB" id="5382918at2"/>
<name>A0A1L9BCB3_9BACT</name>
<protein>
    <submittedName>
        <fullName evidence="3">Uncharacterized protein</fullName>
    </submittedName>
</protein>
<evidence type="ECO:0000313" key="4">
    <source>
        <dbReference type="Proteomes" id="UP000182229"/>
    </source>
</evidence>
<dbReference type="STRING" id="83449.BON30_12400"/>
<sequence length="119" mass="13295">MRSKLTLSAAVASLLFAAPVFAAETPPAAAQECRGERKHHGFKRMEHRFDRAVEAGRLTREQADQFAAEAKQLREEVRAQREANGGQLTPEQKEQFKQRRQAFRQKVHAAMKAPAAQGA</sequence>
<comment type="caution">
    <text evidence="3">The sequence shown here is derived from an EMBL/GenBank/DDBJ whole genome shotgun (WGS) entry which is preliminary data.</text>
</comment>
<gene>
    <name evidence="3" type="ORF">BON30_12400</name>
</gene>
<dbReference type="AlphaFoldDB" id="A0A1L9BCB3"/>
<feature type="signal peptide" evidence="2">
    <location>
        <begin position="1"/>
        <end position="22"/>
    </location>
</feature>
<evidence type="ECO:0000256" key="2">
    <source>
        <dbReference type="SAM" id="SignalP"/>
    </source>
</evidence>
<dbReference type="RefSeq" id="WP_071898515.1">
    <property type="nucleotide sequence ID" value="NZ_MPIN01000003.1"/>
</dbReference>
<proteinExistence type="predicted"/>
<keyword evidence="2" id="KW-0732">Signal</keyword>
<reference evidence="3 4" key="2">
    <citation type="submission" date="2016-12" db="EMBL/GenBank/DDBJ databases">
        <title>Draft Genome Sequence of Cystobacter ferrugineus Strain Cbfe23.</title>
        <authorList>
            <person name="Akbar S."/>
            <person name="Dowd S.E."/>
            <person name="Stevens D.C."/>
        </authorList>
    </citation>
    <scope>NUCLEOTIDE SEQUENCE [LARGE SCALE GENOMIC DNA]</scope>
    <source>
        <strain evidence="3 4">Cbfe23</strain>
    </source>
</reference>
<organism evidence="3 4">
    <name type="scientific">Cystobacter ferrugineus</name>
    <dbReference type="NCBI Taxonomy" id="83449"/>
    <lineage>
        <taxon>Bacteria</taxon>
        <taxon>Pseudomonadati</taxon>
        <taxon>Myxococcota</taxon>
        <taxon>Myxococcia</taxon>
        <taxon>Myxococcales</taxon>
        <taxon>Cystobacterineae</taxon>
        <taxon>Archangiaceae</taxon>
        <taxon>Cystobacter</taxon>
    </lineage>
</organism>
<keyword evidence="4" id="KW-1185">Reference proteome</keyword>
<feature type="compositionally biased region" description="Basic residues" evidence="1">
    <location>
        <begin position="98"/>
        <end position="109"/>
    </location>
</feature>
<reference evidence="4" key="1">
    <citation type="submission" date="2016-11" db="EMBL/GenBank/DDBJ databases">
        <authorList>
            <person name="Shukria A."/>
            <person name="Stevens D.C."/>
        </authorList>
    </citation>
    <scope>NUCLEOTIDE SEQUENCE [LARGE SCALE GENOMIC DNA]</scope>
    <source>
        <strain evidence="4">Cbfe23</strain>
    </source>
</reference>
<feature type="region of interest" description="Disordered" evidence="1">
    <location>
        <begin position="79"/>
        <end position="119"/>
    </location>
</feature>
<dbReference type="Proteomes" id="UP000182229">
    <property type="component" value="Unassembled WGS sequence"/>
</dbReference>
<evidence type="ECO:0000313" key="3">
    <source>
        <dbReference type="EMBL" id="OJH39885.1"/>
    </source>
</evidence>
<evidence type="ECO:0000256" key="1">
    <source>
        <dbReference type="SAM" id="MobiDB-lite"/>
    </source>
</evidence>
<accession>A0A1L9BCB3</accession>